<dbReference type="PANTHER" id="PTHR22888">
    <property type="entry name" value="CYTOCHROME C OXIDASE, SUBUNIT II"/>
    <property type="match status" value="1"/>
</dbReference>
<evidence type="ECO:0000259" key="14">
    <source>
        <dbReference type="PROSITE" id="PS50857"/>
    </source>
</evidence>
<keyword evidence="8" id="KW-0249">Electron transport</keyword>
<proteinExistence type="inferred from homology"/>
<evidence type="ECO:0000256" key="13">
    <source>
        <dbReference type="SAM" id="Phobius"/>
    </source>
</evidence>
<dbReference type="EMBL" id="LGAP01000002">
    <property type="protein sequence ID" value="KOF21056.1"/>
    <property type="molecule type" value="Genomic_DNA"/>
</dbReference>
<comment type="subcellular location">
    <subcellularLocation>
        <location evidence="1">Membrane</location>
        <topology evidence="1">Multi-pass membrane protein</topology>
    </subcellularLocation>
</comment>
<keyword evidence="5 13" id="KW-0812">Transmembrane</keyword>
<dbReference type="CDD" id="cd13919">
    <property type="entry name" value="CuRO_HCO_II_like_5"/>
    <property type="match status" value="1"/>
</dbReference>
<name>A0A0L8C2D4_ENSAD</name>
<dbReference type="Proteomes" id="UP000037425">
    <property type="component" value="Unassembled WGS sequence"/>
</dbReference>
<evidence type="ECO:0000256" key="6">
    <source>
        <dbReference type="ARBA" id="ARBA00022723"/>
    </source>
</evidence>
<evidence type="ECO:0000256" key="3">
    <source>
        <dbReference type="ARBA" id="ARBA00012949"/>
    </source>
</evidence>
<dbReference type="GO" id="GO:0005507">
    <property type="term" value="F:copper ion binding"/>
    <property type="evidence" value="ECO:0007669"/>
    <property type="project" value="InterPro"/>
</dbReference>
<keyword evidence="4" id="KW-0813">Transport</keyword>
<dbReference type="RefSeq" id="WP_053247996.1">
    <property type="nucleotide sequence ID" value="NZ_LGAP01000002.1"/>
</dbReference>
<dbReference type="AlphaFoldDB" id="A0A0L8C2D4"/>
<sequence>MAVVVILVLLAAGSVLFHLLSPWWWTPIASNWNYIDNTLIITFWITGVVFVAVVLFMAYCVLRFRHRPGNRAAYEPENKKLESWLAAGTTLGVAAMLTPGLFVWHQFVTVPAGASEVEVVGQQWLWSYRLPGVDGKLGTSETRDISPENSLGLNRNDAAALDDIVIEGGELHLEIGKPVKVLLRSVDVLHDFYVPEFRAKMDMVPGMVTYFWMTPTRTGTFEVLCAELCGVGHPQMRGTVVVDSEADYQTWLASQQTFSQLMAAAQTKETAQAENAAPAR</sequence>
<dbReference type="SUPFAM" id="SSF81464">
    <property type="entry name" value="Cytochrome c oxidase subunit II-like, transmembrane region"/>
    <property type="match status" value="1"/>
</dbReference>
<evidence type="ECO:0000256" key="2">
    <source>
        <dbReference type="ARBA" id="ARBA00007866"/>
    </source>
</evidence>
<dbReference type="GO" id="GO:0016020">
    <property type="term" value="C:membrane"/>
    <property type="evidence" value="ECO:0007669"/>
    <property type="project" value="UniProtKB-SubCell"/>
</dbReference>
<evidence type="ECO:0000256" key="12">
    <source>
        <dbReference type="ARBA" id="ARBA00047816"/>
    </source>
</evidence>
<accession>A0A0L8C2D4</accession>
<feature type="transmembrane region" description="Helical" evidence="13">
    <location>
        <begin position="41"/>
        <end position="62"/>
    </location>
</feature>
<protein>
    <recommendedName>
        <fullName evidence="3">cytochrome-c oxidase</fullName>
        <ecNumber evidence="3">7.1.1.9</ecNumber>
    </recommendedName>
</protein>
<dbReference type="GO" id="GO:0004129">
    <property type="term" value="F:cytochrome-c oxidase activity"/>
    <property type="evidence" value="ECO:0007669"/>
    <property type="project" value="UniProtKB-EC"/>
</dbReference>
<comment type="similarity">
    <text evidence="2">Belongs to the cytochrome c oxidase subunit 2 family.</text>
</comment>
<dbReference type="InterPro" id="IPR008972">
    <property type="entry name" value="Cupredoxin"/>
</dbReference>
<comment type="caution">
    <text evidence="15">The sequence shown here is derived from an EMBL/GenBank/DDBJ whole genome shotgun (WGS) entry which is preliminary data.</text>
</comment>
<dbReference type="SUPFAM" id="SSF49503">
    <property type="entry name" value="Cupredoxins"/>
    <property type="match status" value="1"/>
</dbReference>
<dbReference type="PROSITE" id="PS50857">
    <property type="entry name" value="COX2_CUA"/>
    <property type="match status" value="1"/>
</dbReference>
<feature type="domain" description="Cytochrome oxidase subunit II copper A binding" evidence="14">
    <location>
        <begin position="112"/>
        <end position="254"/>
    </location>
</feature>
<dbReference type="PANTHER" id="PTHR22888:SF9">
    <property type="entry name" value="CYTOCHROME C OXIDASE SUBUNIT 2"/>
    <property type="match status" value="1"/>
</dbReference>
<dbReference type="InterPro" id="IPR045187">
    <property type="entry name" value="CcO_II"/>
</dbReference>
<evidence type="ECO:0000256" key="9">
    <source>
        <dbReference type="ARBA" id="ARBA00022989"/>
    </source>
</evidence>
<dbReference type="PROSITE" id="PS00078">
    <property type="entry name" value="COX2"/>
    <property type="match status" value="1"/>
</dbReference>
<evidence type="ECO:0000256" key="11">
    <source>
        <dbReference type="ARBA" id="ARBA00023136"/>
    </source>
</evidence>
<keyword evidence="7" id="KW-1278">Translocase</keyword>
<dbReference type="PATRIC" id="fig|106592.7.peg.2968"/>
<dbReference type="Gene3D" id="2.60.40.420">
    <property type="entry name" value="Cupredoxins - blue copper proteins"/>
    <property type="match status" value="1"/>
</dbReference>
<dbReference type="GO" id="GO:0042773">
    <property type="term" value="P:ATP synthesis coupled electron transport"/>
    <property type="evidence" value="ECO:0007669"/>
    <property type="project" value="TreeGrafter"/>
</dbReference>
<evidence type="ECO:0000313" key="16">
    <source>
        <dbReference type="Proteomes" id="UP000037425"/>
    </source>
</evidence>
<evidence type="ECO:0000256" key="8">
    <source>
        <dbReference type="ARBA" id="ARBA00022982"/>
    </source>
</evidence>
<dbReference type="OrthoDB" id="9781261at2"/>
<dbReference type="Gene3D" id="1.10.287.90">
    <property type="match status" value="1"/>
</dbReference>
<feature type="transmembrane region" description="Helical" evidence="13">
    <location>
        <begin position="83"/>
        <end position="104"/>
    </location>
</feature>
<dbReference type="InterPro" id="IPR036257">
    <property type="entry name" value="Cyt_c_oxidase_su2_TM_sf"/>
</dbReference>
<evidence type="ECO:0000313" key="15">
    <source>
        <dbReference type="EMBL" id="KOF21056.1"/>
    </source>
</evidence>
<reference evidence="16" key="1">
    <citation type="submission" date="2015-07" db="EMBL/GenBank/DDBJ databases">
        <title>Whole genome sequence of an Ensifer adhaerens strain isolated from a cave pool in the Wind Cave National Park.</title>
        <authorList>
            <person name="Eng W.W.H."/>
            <person name="Gan H.M."/>
            <person name="Barton H.A."/>
            <person name="Savka M.A."/>
        </authorList>
    </citation>
    <scope>NUCLEOTIDE SEQUENCE [LARGE SCALE GENOMIC DNA]</scope>
    <source>
        <strain evidence="16">SD006</strain>
    </source>
</reference>
<evidence type="ECO:0000256" key="1">
    <source>
        <dbReference type="ARBA" id="ARBA00004141"/>
    </source>
</evidence>
<dbReference type="InterPro" id="IPR001505">
    <property type="entry name" value="Copper_CuA"/>
</dbReference>
<keyword evidence="6" id="KW-0479">Metal-binding</keyword>
<keyword evidence="11 13" id="KW-0472">Membrane</keyword>
<evidence type="ECO:0000256" key="5">
    <source>
        <dbReference type="ARBA" id="ARBA00022692"/>
    </source>
</evidence>
<dbReference type="InterPro" id="IPR002429">
    <property type="entry name" value="CcO_II-like_C"/>
</dbReference>
<comment type="catalytic activity">
    <reaction evidence="12">
        <text>4 Fe(II)-[cytochrome c] + O2 + 8 H(+)(in) = 4 Fe(III)-[cytochrome c] + 2 H2O + 4 H(+)(out)</text>
        <dbReference type="Rhea" id="RHEA:11436"/>
        <dbReference type="Rhea" id="RHEA-COMP:10350"/>
        <dbReference type="Rhea" id="RHEA-COMP:14399"/>
        <dbReference type="ChEBI" id="CHEBI:15377"/>
        <dbReference type="ChEBI" id="CHEBI:15378"/>
        <dbReference type="ChEBI" id="CHEBI:15379"/>
        <dbReference type="ChEBI" id="CHEBI:29033"/>
        <dbReference type="ChEBI" id="CHEBI:29034"/>
        <dbReference type="EC" id="7.1.1.9"/>
    </reaction>
</comment>
<keyword evidence="9 13" id="KW-1133">Transmembrane helix</keyword>
<evidence type="ECO:0000256" key="7">
    <source>
        <dbReference type="ARBA" id="ARBA00022967"/>
    </source>
</evidence>
<dbReference type="EC" id="7.1.1.9" evidence="3"/>
<organism evidence="15 16">
    <name type="scientific">Ensifer adhaerens</name>
    <name type="common">Sinorhizobium morelense</name>
    <dbReference type="NCBI Taxonomy" id="106592"/>
    <lineage>
        <taxon>Bacteria</taxon>
        <taxon>Pseudomonadati</taxon>
        <taxon>Pseudomonadota</taxon>
        <taxon>Alphaproteobacteria</taxon>
        <taxon>Hyphomicrobiales</taxon>
        <taxon>Rhizobiaceae</taxon>
        <taxon>Sinorhizobium/Ensifer group</taxon>
        <taxon>Ensifer</taxon>
    </lineage>
</organism>
<gene>
    <name evidence="15" type="ORF">AC244_06635</name>
</gene>
<keyword evidence="10" id="KW-0186">Copper</keyword>
<evidence type="ECO:0000256" key="10">
    <source>
        <dbReference type="ARBA" id="ARBA00023008"/>
    </source>
</evidence>
<evidence type="ECO:0000256" key="4">
    <source>
        <dbReference type="ARBA" id="ARBA00022448"/>
    </source>
</evidence>
<dbReference type="Pfam" id="PF00116">
    <property type="entry name" value="COX2"/>
    <property type="match status" value="1"/>
</dbReference>